<organism evidence="2 3">
    <name type="scientific">Gnomoniopsis smithogilvyi</name>
    <dbReference type="NCBI Taxonomy" id="1191159"/>
    <lineage>
        <taxon>Eukaryota</taxon>
        <taxon>Fungi</taxon>
        <taxon>Dikarya</taxon>
        <taxon>Ascomycota</taxon>
        <taxon>Pezizomycotina</taxon>
        <taxon>Sordariomycetes</taxon>
        <taxon>Sordariomycetidae</taxon>
        <taxon>Diaporthales</taxon>
        <taxon>Gnomoniaceae</taxon>
        <taxon>Gnomoniopsis</taxon>
    </lineage>
</organism>
<dbReference type="EMBL" id="JAPEVB010000005">
    <property type="protein sequence ID" value="KAJ4387528.1"/>
    <property type="molecule type" value="Genomic_DNA"/>
</dbReference>
<gene>
    <name evidence="2" type="ORF">N0V93_008123</name>
</gene>
<keyword evidence="3" id="KW-1185">Reference proteome</keyword>
<reference evidence="2" key="1">
    <citation type="submission" date="2022-10" db="EMBL/GenBank/DDBJ databases">
        <title>Tapping the CABI collections for fungal endophytes: first genome assemblies for Collariella, Neodidymelliopsis, Ascochyta clinopodiicola, Didymella pomorum, Didymosphaeria variabile, Neocosmospora piperis and Neocucurbitaria cava.</title>
        <authorList>
            <person name="Hill R."/>
        </authorList>
    </citation>
    <scope>NUCLEOTIDE SEQUENCE</scope>
    <source>
        <strain evidence="2">IMI 355082</strain>
    </source>
</reference>
<feature type="compositionally biased region" description="Basic residues" evidence="1">
    <location>
        <begin position="90"/>
        <end position="109"/>
    </location>
</feature>
<evidence type="ECO:0000313" key="3">
    <source>
        <dbReference type="Proteomes" id="UP001140453"/>
    </source>
</evidence>
<dbReference type="OrthoDB" id="10434910at2759"/>
<evidence type="ECO:0000256" key="1">
    <source>
        <dbReference type="SAM" id="MobiDB-lite"/>
    </source>
</evidence>
<proteinExistence type="predicted"/>
<feature type="compositionally biased region" description="Basic and acidic residues" evidence="1">
    <location>
        <begin position="110"/>
        <end position="130"/>
    </location>
</feature>
<feature type="region of interest" description="Disordered" evidence="1">
    <location>
        <begin position="159"/>
        <end position="196"/>
    </location>
</feature>
<feature type="region of interest" description="Disordered" evidence="1">
    <location>
        <begin position="1"/>
        <end position="142"/>
    </location>
</feature>
<dbReference type="AlphaFoldDB" id="A0A9W9CUF7"/>
<evidence type="ECO:0000313" key="2">
    <source>
        <dbReference type="EMBL" id="KAJ4387528.1"/>
    </source>
</evidence>
<protein>
    <submittedName>
        <fullName evidence="2">Uncharacterized protein</fullName>
    </submittedName>
</protein>
<dbReference type="Proteomes" id="UP001140453">
    <property type="component" value="Unassembled WGS sequence"/>
</dbReference>
<feature type="compositionally biased region" description="Polar residues" evidence="1">
    <location>
        <begin position="1"/>
        <end position="20"/>
    </location>
</feature>
<accession>A0A9W9CUF7</accession>
<name>A0A9W9CUF7_9PEZI</name>
<sequence>MDRSLSDQSPTPTDQLQLPRSQERQNRISSLPKSLLTFGGDIMARVTRSSAHKATPTPTPTKPADADADTLIESIETTTRRKDSQGPYQRKPRKKRSRDVKYKIKKRQLKSGEKREALDSLDLPKAEQESLRAGSQGNKTAQKLVDVVLKQRAEINRLEKQLNGDIQDSEDSAVTPAPSNDPTEAGSRHRQAKTAA</sequence>
<comment type="caution">
    <text evidence="2">The sequence shown here is derived from an EMBL/GenBank/DDBJ whole genome shotgun (WGS) entry which is preliminary data.</text>
</comment>